<name>A0A452Y3R6_AEGTS</name>
<evidence type="ECO:0000313" key="1">
    <source>
        <dbReference type="EnsemblPlants" id="AET1Gv20276900.32"/>
    </source>
</evidence>
<reference evidence="1" key="3">
    <citation type="journal article" date="2017" name="Nature">
        <title>Genome sequence of the progenitor of the wheat D genome Aegilops tauschii.</title>
        <authorList>
            <person name="Luo M.C."/>
            <person name="Gu Y.Q."/>
            <person name="Puiu D."/>
            <person name="Wang H."/>
            <person name="Twardziok S.O."/>
            <person name="Deal K.R."/>
            <person name="Huo N."/>
            <person name="Zhu T."/>
            <person name="Wang L."/>
            <person name="Wang Y."/>
            <person name="McGuire P.E."/>
            <person name="Liu S."/>
            <person name="Long H."/>
            <person name="Ramasamy R.K."/>
            <person name="Rodriguez J.C."/>
            <person name="Van S.L."/>
            <person name="Yuan L."/>
            <person name="Wang Z."/>
            <person name="Xia Z."/>
            <person name="Xiao L."/>
            <person name="Anderson O.D."/>
            <person name="Ouyang S."/>
            <person name="Liang Y."/>
            <person name="Zimin A.V."/>
            <person name="Pertea G."/>
            <person name="Qi P."/>
            <person name="Bennetzen J.L."/>
            <person name="Dai X."/>
            <person name="Dawson M.W."/>
            <person name="Muller H.G."/>
            <person name="Kugler K."/>
            <person name="Rivarola-Duarte L."/>
            <person name="Spannagl M."/>
            <person name="Mayer K.F.X."/>
            <person name="Lu F.H."/>
            <person name="Bevan M.W."/>
            <person name="Leroy P."/>
            <person name="Li P."/>
            <person name="You F.M."/>
            <person name="Sun Q."/>
            <person name="Liu Z."/>
            <person name="Lyons E."/>
            <person name="Wicker T."/>
            <person name="Salzberg S.L."/>
            <person name="Devos K.M."/>
            <person name="Dvorak J."/>
        </authorList>
    </citation>
    <scope>NUCLEOTIDE SEQUENCE [LARGE SCALE GENOMIC DNA]</scope>
    <source>
        <strain evidence="1">cv. AL8/78</strain>
    </source>
</reference>
<dbReference type="Proteomes" id="UP000015105">
    <property type="component" value="Chromosome 1D"/>
</dbReference>
<sequence length="33" mass="3758">MKGSDIASTITSIMSISSFIWFDVVEQYILPDY</sequence>
<reference evidence="2" key="1">
    <citation type="journal article" date="2014" name="Science">
        <title>Ancient hybridizations among the ancestral genomes of bread wheat.</title>
        <authorList>
            <consortium name="International Wheat Genome Sequencing Consortium,"/>
            <person name="Marcussen T."/>
            <person name="Sandve S.R."/>
            <person name="Heier L."/>
            <person name="Spannagl M."/>
            <person name="Pfeifer M."/>
            <person name="Jakobsen K.S."/>
            <person name="Wulff B.B."/>
            <person name="Steuernagel B."/>
            <person name="Mayer K.F."/>
            <person name="Olsen O.A."/>
        </authorList>
    </citation>
    <scope>NUCLEOTIDE SEQUENCE [LARGE SCALE GENOMIC DNA]</scope>
    <source>
        <strain evidence="2">cv. AL8/78</strain>
    </source>
</reference>
<reference evidence="1" key="5">
    <citation type="journal article" date="2021" name="G3 (Bethesda)">
        <title>Aegilops tauschii genome assembly Aet v5.0 features greater sequence contiguity and improved annotation.</title>
        <authorList>
            <person name="Wang L."/>
            <person name="Zhu T."/>
            <person name="Rodriguez J.C."/>
            <person name="Deal K.R."/>
            <person name="Dubcovsky J."/>
            <person name="McGuire P.E."/>
            <person name="Lux T."/>
            <person name="Spannagl M."/>
            <person name="Mayer K.F.X."/>
            <person name="Baldrich P."/>
            <person name="Meyers B.C."/>
            <person name="Huo N."/>
            <person name="Gu Y.Q."/>
            <person name="Zhou H."/>
            <person name="Devos K.M."/>
            <person name="Bennetzen J.L."/>
            <person name="Unver T."/>
            <person name="Budak H."/>
            <person name="Gulick P.J."/>
            <person name="Galiba G."/>
            <person name="Kalapos B."/>
            <person name="Nelson D.R."/>
            <person name="Li P."/>
            <person name="You F.M."/>
            <person name="Luo M.C."/>
            <person name="Dvorak J."/>
        </authorList>
    </citation>
    <scope>NUCLEOTIDE SEQUENCE [LARGE SCALE GENOMIC DNA]</scope>
    <source>
        <strain evidence="1">cv. AL8/78</strain>
    </source>
</reference>
<reference evidence="2" key="2">
    <citation type="journal article" date="2017" name="Nat. Plants">
        <title>The Aegilops tauschii genome reveals multiple impacts of transposons.</title>
        <authorList>
            <person name="Zhao G."/>
            <person name="Zou C."/>
            <person name="Li K."/>
            <person name="Wang K."/>
            <person name="Li T."/>
            <person name="Gao L."/>
            <person name="Zhang X."/>
            <person name="Wang H."/>
            <person name="Yang Z."/>
            <person name="Liu X."/>
            <person name="Jiang W."/>
            <person name="Mao L."/>
            <person name="Kong X."/>
            <person name="Jiao Y."/>
            <person name="Jia J."/>
        </authorList>
    </citation>
    <scope>NUCLEOTIDE SEQUENCE [LARGE SCALE GENOMIC DNA]</scope>
    <source>
        <strain evidence="2">cv. AL8/78</strain>
    </source>
</reference>
<accession>A0A452Y3R6</accession>
<dbReference type="Gramene" id="AET1Gv20276900.32">
    <property type="protein sequence ID" value="AET1Gv20276900.32"/>
    <property type="gene ID" value="AET1Gv20276900"/>
</dbReference>
<dbReference type="AlphaFoldDB" id="A0A452Y3R6"/>
<proteinExistence type="predicted"/>
<protein>
    <submittedName>
        <fullName evidence="1">Uncharacterized protein</fullName>
    </submittedName>
</protein>
<organism evidence="1 2">
    <name type="scientific">Aegilops tauschii subsp. strangulata</name>
    <name type="common">Goatgrass</name>
    <dbReference type="NCBI Taxonomy" id="200361"/>
    <lineage>
        <taxon>Eukaryota</taxon>
        <taxon>Viridiplantae</taxon>
        <taxon>Streptophyta</taxon>
        <taxon>Embryophyta</taxon>
        <taxon>Tracheophyta</taxon>
        <taxon>Spermatophyta</taxon>
        <taxon>Magnoliopsida</taxon>
        <taxon>Liliopsida</taxon>
        <taxon>Poales</taxon>
        <taxon>Poaceae</taxon>
        <taxon>BOP clade</taxon>
        <taxon>Pooideae</taxon>
        <taxon>Triticodae</taxon>
        <taxon>Triticeae</taxon>
        <taxon>Triticinae</taxon>
        <taxon>Aegilops</taxon>
    </lineage>
</organism>
<keyword evidence="2" id="KW-1185">Reference proteome</keyword>
<evidence type="ECO:0000313" key="2">
    <source>
        <dbReference type="Proteomes" id="UP000015105"/>
    </source>
</evidence>
<dbReference type="EnsemblPlants" id="AET1Gv20276900.32">
    <property type="protein sequence ID" value="AET1Gv20276900.32"/>
    <property type="gene ID" value="AET1Gv20276900"/>
</dbReference>
<reference evidence="1" key="4">
    <citation type="submission" date="2019-03" db="UniProtKB">
        <authorList>
            <consortium name="EnsemblPlants"/>
        </authorList>
    </citation>
    <scope>IDENTIFICATION</scope>
</reference>